<evidence type="ECO:0000313" key="7">
    <source>
        <dbReference type="Proteomes" id="UP000078542"/>
    </source>
</evidence>
<dbReference type="InterPro" id="IPR049883">
    <property type="entry name" value="NOTCH1_EGF-like"/>
</dbReference>
<gene>
    <name evidence="6" type="ORF">ALC62_07954</name>
</gene>
<keyword evidence="4" id="KW-1015">Disulfide bond</keyword>
<organism evidence="6 7">
    <name type="scientific">Cyphomyrmex costatus</name>
    <dbReference type="NCBI Taxonomy" id="456900"/>
    <lineage>
        <taxon>Eukaryota</taxon>
        <taxon>Metazoa</taxon>
        <taxon>Ecdysozoa</taxon>
        <taxon>Arthropoda</taxon>
        <taxon>Hexapoda</taxon>
        <taxon>Insecta</taxon>
        <taxon>Pterygota</taxon>
        <taxon>Neoptera</taxon>
        <taxon>Endopterygota</taxon>
        <taxon>Hymenoptera</taxon>
        <taxon>Apocrita</taxon>
        <taxon>Aculeata</taxon>
        <taxon>Formicoidea</taxon>
        <taxon>Formicidae</taxon>
        <taxon>Myrmicinae</taxon>
        <taxon>Cyphomyrmex</taxon>
    </lineage>
</organism>
<keyword evidence="2" id="KW-0732">Signal</keyword>
<evidence type="ECO:0000256" key="3">
    <source>
        <dbReference type="ARBA" id="ARBA00022737"/>
    </source>
</evidence>
<feature type="domain" description="EGF-like calcium-binding" evidence="5">
    <location>
        <begin position="122"/>
        <end position="165"/>
    </location>
</feature>
<dbReference type="AlphaFoldDB" id="A0A195CKT2"/>
<keyword evidence="7" id="KW-1185">Reference proteome</keyword>
<dbReference type="FunFam" id="2.10.25.10:FF:000038">
    <property type="entry name" value="Fibrillin 2"/>
    <property type="match status" value="1"/>
</dbReference>
<evidence type="ECO:0000259" key="5">
    <source>
        <dbReference type="SMART" id="SM00179"/>
    </source>
</evidence>
<dbReference type="STRING" id="456900.A0A195CKT2"/>
<dbReference type="Pfam" id="PF07645">
    <property type="entry name" value="EGF_CA"/>
    <property type="match status" value="1"/>
</dbReference>
<keyword evidence="1" id="KW-0245">EGF-like domain</keyword>
<protein>
    <submittedName>
        <fullName evidence="6">Fibrillin-1</fullName>
    </submittedName>
</protein>
<evidence type="ECO:0000313" key="6">
    <source>
        <dbReference type="EMBL" id="KYN01335.1"/>
    </source>
</evidence>
<keyword evidence="3" id="KW-0677">Repeat</keyword>
<dbReference type="SUPFAM" id="SSF57196">
    <property type="entry name" value="EGF/Laminin"/>
    <property type="match status" value="1"/>
</dbReference>
<dbReference type="PROSITE" id="PS01187">
    <property type="entry name" value="EGF_CA"/>
    <property type="match status" value="1"/>
</dbReference>
<proteinExistence type="predicted"/>
<dbReference type="Proteomes" id="UP000078542">
    <property type="component" value="Unassembled WGS sequence"/>
</dbReference>
<sequence length="225" mass="25636">MLGVPDLTTFGEPCDNHANCLDEYGVHNKDPRADDTKPYACALYSFCPDHCCPMKHIRYMKDCYQSQSNPCYAENQPAHRKCMLNRDENRDFQALRANQINVSCECRRRGYEWSSRFGLCVDVNECVRDTHNCTRGAESCLNLPGHFVCVCQLGYVYNSEIGQCVHSPDIDRVLKGYVEKPKAAETRNLLVKIARVIARSSGSGYVYDYKVNRPLTLIVLIYSII</sequence>
<reference evidence="6 7" key="1">
    <citation type="submission" date="2016-03" db="EMBL/GenBank/DDBJ databases">
        <title>Cyphomyrmex costatus WGS genome.</title>
        <authorList>
            <person name="Nygaard S."/>
            <person name="Hu H."/>
            <person name="Boomsma J."/>
            <person name="Zhang G."/>
        </authorList>
    </citation>
    <scope>NUCLEOTIDE SEQUENCE [LARGE SCALE GENOMIC DNA]</scope>
    <source>
        <strain evidence="6">MS0001</strain>
        <tissue evidence="6">Whole body</tissue>
    </source>
</reference>
<accession>A0A195CKT2</accession>
<dbReference type="InterPro" id="IPR018097">
    <property type="entry name" value="EGF_Ca-bd_CS"/>
</dbReference>
<evidence type="ECO:0000256" key="1">
    <source>
        <dbReference type="ARBA" id="ARBA00022536"/>
    </source>
</evidence>
<evidence type="ECO:0000256" key="4">
    <source>
        <dbReference type="ARBA" id="ARBA00023157"/>
    </source>
</evidence>
<dbReference type="EMBL" id="KQ977622">
    <property type="protein sequence ID" value="KYN01335.1"/>
    <property type="molecule type" value="Genomic_DNA"/>
</dbReference>
<dbReference type="InterPro" id="IPR001881">
    <property type="entry name" value="EGF-like_Ca-bd_dom"/>
</dbReference>
<dbReference type="GO" id="GO:0005509">
    <property type="term" value="F:calcium ion binding"/>
    <property type="evidence" value="ECO:0007669"/>
    <property type="project" value="InterPro"/>
</dbReference>
<dbReference type="Gene3D" id="2.10.25.10">
    <property type="entry name" value="Laminin"/>
    <property type="match status" value="1"/>
</dbReference>
<evidence type="ECO:0000256" key="2">
    <source>
        <dbReference type="ARBA" id="ARBA00022729"/>
    </source>
</evidence>
<dbReference type="SMART" id="SM00179">
    <property type="entry name" value="EGF_CA"/>
    <property type="match status" value="1"/>
</dbReference>
<name>A0A195CKT2_9HYME</name>